<dbReference type="EMBL" id="UOET01000038">
    <property type="protein sequence ID" value="VAW26525.1"/>
    <property type="molecule type" value="Genomic_DNA"/>
</dbReference>
<evidence type="ECO:0000256" key="1">
    <source>
        <dbReference type="ARBA" id="ARBA00000085"/>
    </source>
</evidence>
<dbReference type="EC" id="2.7.13.3" evidence="2"/>
<accession>A0A3B0U6J9</accession>
<dbReference type="InterPro" id="IPR036890">
    <property type="entry name" value="HATPase_C_sf"/>
</dbReference>
<evidence type="ECO:0000256" key="2">
    <source>
        <dbReference type="ARBA" id="ARBA00012438"/>
    </source>
</evidence>
<dbReference type="PRINTS" id="PR00344">
    <property type="entry name" value="BCTRLSENSOR"/>
</dbReference>
<reference evidence="6" key="1">
    <citation type="submission" date="2018-06" db="EMBL/GenBank/DDBJ databases">
        <authorList>
            <person name="Zhirakovskaya E."/>
        </authorList>
    </citation>
    <scope>NUCLEOTIDE SEQUENCE</scope>
</reference>
<dbReference type="AlphaFoldDB" id="A0A3B0U6J9"/>
<dbReference type="SMART" id="SM00387">
    <property type="entry name" value="HATPase_c"/>
    <property type="match status" value="1"/>
</dbReference>
<keyword evidence="3" id="KW-0808">Transferase</keyword>
<name>A0A3B0U6J9_9ZZZZ</name>
<dbReference type="InterPro" id="IPR005467">
    <property type="entry name" value="His_kinase_dom"/>
</dbReference>
<sequence>DKEKLGLILLNLLSNAVKFSNQGKEVVVRGGLKAGRLTIEVKDEGIGMTKEEIDRIFDRFHRANPVIQSITPGSGLGLAVAEGLLFILNGRVEIESHPENGTTVRISLPEGNRGNVELDDELFVDDQPEESF</sequence>
<dbReference type="GO" id="GO:0005886">
    <property type="term" value="C:plasma membrane"/>
    <property type="evidence" value="ECO:0007669"/>
    <property type="project" value="TreeGrafter"/>
</dbReference>
<dbReference type="InterPro" id="IPR004358">
    <property type="entry name" value="Sig_transdc_His_kin-like_C"/>
</dbReference>
<dbReference type="InterPro" id="IPR003594">
    <property type="entry name" value="HATPase_dom"/>
</dbReference>
<feature type="non-terminal residue" evidence="6">
    <location>
        <position position="1"/>
    </location>
</feature>
<dbReference type="SUPFAM" id="SSF55874">
    <property type="entry name" value="ATPase domain of HSP90 chaperone/DNA topoisomerase II/histidine kinase"/>
    <property type="match status" value="1"/>
</dbReference>
<protein>
    <recommendedName>
        <fullName evidence="2">histidine kinase</fullName>
        <ecNumber evidence="2">2.7.13.3</ecNumber>
    </recommendedName>
</protein>
<feature type="domain" description="Histidine kinase" evidence="5">
    <location>
        <begin position="1"/>
        <end position="112"/>
    </location>
</feature>
<dbReference type="PANTHER" id="PTHR43047:SF72">
    <property type="entry name" value="OSMOSENSING HISTIDINE PROTEIN KINASE SLN1"/>
    <property type="match status" value="1"/>
</dbReference>
<keyword evidence="4" id="KW-0418">Kinase</keyword>
<organism evidence="6">
    <name type="scientific">hydrothermal vent metagenome</name>
    <dbReference type="NCBI Taxonomy" id="652676"/>
    <lineage>
        <taxon>unclassified sequences</taxon>
        <taxon>metagenomes</taxon>
        <taxon>ecological metagenomes</taxon>
    </lineage>
</organism>
<dbReference type="GO" id="GO:0009927">
    <property type="term" value="F:histidine phosphotransfer kinase activity"/>
    <property type="evidence" value="ECO:0007669"/>
    <property type="project" value="TreeGrafter"/>
</dbReference>
<evidence type="ECO:0000313" key="6">
    <source>
        <dbReference type="EMBL" id="VAW26525.1"/>
    </source>
</evidence>
<dbReference type="Pfam" id="PF02518">
    <property type="entry name" value="HATPase_c"/>
    <property type="match status" value="1"/>
</dbReference>
<proteinExistence type="predicted"/>
<evidence type="ECO:0000259" key="5">
    <source>
        <dbReference type="PROSITE" id="PS50109"/>
    </source>
</evidence>
<evidence type="ECO:0000256" key="3">
    <source>
        <dbReference type="ARBA" id="ARBA00022679"/>
    </source>
</evidence>
<dbReference type="Gene3D" id="3.30.565.10">
    <property type="entry name" value="Histidine kinase-like ATPase, C-terminal domain"/>
    <property type="match status" value="1"/>
</dbReference>
<dbReference type="GO" id="GO:0000155">
    <property type="term" value="F:phosphorelay sensor kinase activity"/>
    <property type="evidence" value="ECO:0007669"/>
    <property type="project" value="TreeGrafter"/>
</dbReference>
<comment type="catalytic activity">
    <reaction evidence="1">
        <text>ATP + protein L-histidine = ADP + protein N-phospho-L-histidine.</text>
        <dbReference type="EC" id="2.7.13.3"/>
    </reaction>
</comment>
<evidence type="ECO:0000256" key="4">
    <source>
        <dbReference type="ARBA" id="ARBA00022777"/>
    </source>
</evidence>
<gene>
    <name evidence="6" type="ORF">MNBD_BACTEROID07-1063</name>
</gene>
<dbReference type="PROSITE" id="PS50109">
    <property type="entry name" value="HIS_KIN"/>
    <property type="match status" value="1"/>
</dbReference>
<dbReference type="PANTHER" id="PTHR43047">
    <property type="entry name" value="TWO-COMPONENT HISTIDINE PROTEIN KINASE"/>
    <property type="match status" value="1"/>
</dbReference>